<dbReference type="Pfam" id="PF16331">
    <property type="entry name" value="TolA_bind_tri"/>
    <property type="match status" value="1"/>
</dbReference>
<protein>
    <recommendedName>
        <fullName evidence="1">Cell division coordinator CpoB</fullName>
    </recommendedName>
</protein>
<dbReference type="Proteomes" id="UP000342300">
    <property type="component" value="Unassembled WGS sequence"/>
</dbReference>
<comment type="subcellular location">
    <subcellularLocation>
        <location evidence="1">Periplasm</location>
    </subcellularLocation>
</comment>
<proteinExistence type="inferred from homology"/>
<keyword evidence="1" id="KW-0574">Periplasm</keyword>
<feature type="compositionally biased region" description="Low complexity" evidence="2">
    <location>
        <begin position="115"/>
        <end position="130"/>
    </location>
</feature>
<evidence type="ECO:0000313" key="5">
    <source>
        <dbReference type="Proteomes" id="UP000342300"/>
    </source>
</evidence>
<evidence type="ECO:0000259" key="3">
    <source>
        <dbReference type="Pfam" id="PF16331"/>
    </source>
</evidence>
<dbReference type="GO" id="GO:0070206">
    <property type="term" value="P:protein trimerization"/>
    <property type="evidence" value="ECO:0007669"/>
    <property type="project" value="InterPro"/>
</dbReference>
<name>A0A6A7RUV5_9PROT</name>
<dbReference type="InterPro" id="IPR011990">
    <property type="entry name" value="TPR-like_helical_dom_sf"/>
</dbReference>
<evidence type="ECO:0000256" key="2">
    <source>
        <dbReference type="SAM" id="MobiDB-lite"/>
    </source>
</evidence>
<evidence type="ECO:0000256" key="1">
    <source>
        <dbReference type="HAMAP-Rule" id="MF_02066"/>
    </source>
</evidence>
<dbReference type="GO" id="GO:0043093">
    <property type="term" value="P:FtsZ-dependent cytokinesis"/>
    <property type="evidence" value="ECO:0007669"/>
    <property type="project" value="UniProtKB-UniRule"/>
</dbReference>
<dbReference type="NCBIfam" id="TIGR02795">
    <property type="entry name" value="tol_pal_ybgF"/>
    <property type="match status" value="1"/>
</dbReference>
<dbReference type="InterPro" id="IPR019734">
    <property type="entry name" value="TPR_rpt"/>
</dbReference>
<dbReference type="AlphaFoldDB" id="A0A6A7RUV5"/>
<dbReference type="InterPro" id="IPR034706">
    <property type="entry name" value="CpoB"/>
</dbReference>
<feature type="coiled-coil region" evidence="1">
    <location>
        <begin position="62"/>
        <end position="96"/>
    </location>
</feature>
<keyword evidence="1" id="KW-0175">Coiled coil</keyword>
<dbReference type="EMBL" id="PDHS01000225">
    <property type="protein sequence ID" value="MQM30870.1"/>
    <property type="molecule type" value="Genomic_DNA"/>
</dbReference>
<accession>A0A6A7RUV5</accession>
<dbReference type="HAMAP" id="MF_02066">
    <property type="entry name" value="CpoB"/>
    <property type="match status" value="1"/>
</dbReference>
<evidence type="ECO:0000313" key="4">
    <source>
        <dbReference type="EMBL" id="MQM30870.1"/>
    </source>
</evidence>
<dbReference type="SUPFAM" id="SSF48452">
    <property type="entry name" value="TPR-like"/>
    <property type="match status" value="1"/>
</dbReference>
<keyword evidence="1" id="KW-0132">Cell division</keyword>
<feature type="signal peptide" evidence="1">
    <location>
        <begin position="1"/>
        <end position="32"/>
    </location>
</feature>
<dbReference type="InterPro" id="IPR032519">
    <property type="entry name" value="YbgF_tri"/>
</dbReference>
<dbReference type="Gene3D" id="1.20.5.110">
    <property type="match status" value="1"/>
</dbReference>
<sequence length="273" mass="29726" precursor="true">MPGPCIGRFPARTRVISIALLLAALGTQQARAGLFDDDEARRQVTDLQLKSNERLDTVAKGQMELANQIQALRDENARLRGQVETLNYELDSATKRQKDFYIDLDTRLRKLETPSASAASAASATTAGASVKPADDSNPAGEAPRKVASDPATETREYEAALNLFRANKLKEAAAAFEAFAKAHPDSTLTPNAYYWLGNAHYAMRDCRRALEAQRLVGSKWPAHAKAPDALLNVATCQQELGDSKSARNTLDTLLAKYPDSSAAKAARQRLKK</sequence>
<gene>
    <name evidence="4" type="primary">ygbF</name>
    <name evidence="1" type="synonym">cpoB</name>
    <name evidence="4" type="ORF">CRU78_10240</name>
</gene>
<comment type="function">
    <text evidence="1">Mediates coordination of peptidoglycan synthesis and outer membrane constriction during cell division.</text>
</comment>
<keyword evidence="1" id="KW-0732">Signal</keyword>
<dbReference type="Gene3D" id="1.25.40.10">
    <property type="entry name" value="Tetratricopeptide repeat domain"/>
    <property type="match status" value="1"/>
</dbReference>
<feature type="compositionally biased region" description="Basic and acidic residues" evidence="2">
    <location>
        <begin position="143"/>
        <end position="153"/>
    </location>
</feature>
<dbReference type="GO" id="GO:0030288">
    <property type="term" value="C:outer membrane-bounded periplasmic space"/>
    <property type="evidence" value="ECO:0007669"/>
    <property type="project" value="UniProtKB-UniRule"/>
</dbReference>
<feature type="domain" description="YbgF trimerisation" evidence="3">
    <location>
        <begin position="59"/>
        <end position="117"/>
    </location>
</feature>
<organism evidence="4 5">
    <name type="scientific">Candidatus Accumulibacter phosphatis</name>
    <dbReference type="NCBI Taxonomy" id="327160"/>
    <lineage>
        <taxon>Bacteria</taxon>
        <taxon>Pseudomonadati</taxon>
        <taxon>Pseudomonadota</taxon>
        <taxon>Betaproteobacteria</taxon>
        <taxon>Candidatus Accumulibacter</taxon>
    </lineage>
</organism>
<keyword evidence="1" id="KW-0131">Cell cycle</keyword>
<comment type="similarity">
    <text evidence="1">Belongs to the CpoB family.</text>
</comment>
<dbReference type="InterPro" id="IPR014162">
    <property type="entry name" value="CpoB_C"/>
</dbReference>
<comment type="caution">
    <text evidence="4">The sequence shown here is derived from an EMBL/GenBank/DDBJ whole genome shotgun (WGS) entry which is preliminary data.</text>
</comment>
<reference evidence="4 5" key="1">
    <citation type="submission" date="2017-09" db="EMBL/GenBank/DDBJ databases">
        <title>Metagenomic Analysis Reveals Denitrifying Candidatus Accumulibacter and Flanking Population as a Source of N2O.</title>
        <authorList>
            <person name="Gao H."/>
            <person name="Mao Y."/>
            <person name="Zhao X."/>
            <person name="Liu W.-T."/>
            <person name="Zhang T."/>
            <person name="Wells G."/>
        </authorList>
    </citation>
    <scope>NUCLEOTIDE SEQUENCE [LARGE SCALE GENOMIC DNA]</scope>
    <source>
        <strain evidence="4">CANDO_2_IC</strain>
    </source>
</reference>
<dbReference type="Pfam" id="PF13174">
    <property type="entry name" value="TPR_6"/>
    <property type="match status" value="2"/>
</dbReference>
<feature type="region of interest" description="Disordered" evidence="2">
    <location>
        <begin position="113"/>
        <end position="153"/>
    </location>
</feature>
<feature type="chain" id="PRO_5025746358" description="Cell division coordinator CpoB" evidence="1">
    <location>
        <begin position="33"/>
        <end position="273"/>
    </location>
</feature>